<evidence type="ECO:0000256" key="1">
    <source>
        <dbReference type="SAM" id="Phobius"/>
    </source>
</evidence>
<name>A0A840WX46_9RHOB</name>
<gene>
    <name evidence="3" type="ORF">FHS89_000264</name>
</gene>
<feature type="transmembrane region" description="Helical" evidence="1">
    <location>
        <begin position="504"/>
        <end position="525"/>
    </location>
</feature>
<keyword evidence="1" id="KW-1133">Transmembrane helix</keyword>
<accession>A0A840WX46</accession>
<protein>
    <submittedName>
        <fullName evidence="3">Putative RND superfamily exporter protein</fullName>
    </submittedName>
</protein>
<dbReference type="InterPro" id="IPR000731">
    <property type="entry name" value="SSD"/>
</dbReference>
<dbReference type="AlphaFoldDB" id="A0A840WX46"/>
<feature type="domain" description="SSD" evidence="2">
    <location>
        <begin position="504"/>
        <end position="654"/>
    </location>
</feature>
<feature type="transmembrane region" description="Helical" evidence="1">
    <location>
        <begin position="242"/>
        <end position="262"/>
    </location>
</feature>
<feature type="transmembrane region" description="Helical" evidence="1">
    <location>
        <begin position="363"/>
        <end position="383"/>
    </location>
</feature>
<proteinExistence type="predicted"/>
<comment type="caution">
    <text evidence="3">The sequence shown here is derived from an EMBL/GenBank/DDBJ whole genome shotgun (WGS) entry which is preliminary data.</text>
</comment>
<dbReference type="EMBL" id="JACIJS010000001">
    <property type="protein sequence ID" value="MBB5514266.1"/>
    <property type="molecule type" value="Genomic_DNA"/>
</dbReference>
<organism evidence="3 4">
    <name type="scientific">Rubricella aquisinus</name>
    <dbReference type="NCBI Taxonomy" id="2028108"/>
    <lineage>
        <taxon>Bacteria</taxon>
        <taxon>Pseudomonadati</taxon>
        <taxon>Pseudomonadota</taxon>
        <taxon>Alphaproteobacteria</taxon>
        <taxon>Rhodobacterales</taxon>
        <taxon>Paracoccaceae</taxon>
        <taxon>Rubricella</taxon>
    </lineage>
</organism>
<evidence type="ECO:0000259" key="2">
    <source>
        <dbReference type="PROSITE" id="PS50156"/>
    </source>
</evidence>
<dbReference type="GO" id="GO:0005886">
    <property type="term" value="C:plasma membrane"/>
    <property type="evidence" value="ECO:0007669"/>
    <property type="project" value="TreeGrafter"/>
</dbReference>
<keyword evidence="1" id="KW-0812">Transmembrane</keyword>
<sequence>MIRLGARIAAILCLTLLSAIMLPSLRVEGDMTSAIARAAPLDGSDAARVLDRWQDPTVTLLATWRGEGHDGFIAALSDLVFELSFAPGVAQVISPFTIEQDGRAPLVLAAEGMMEAAPALRAAREATRFGPFLIGEDLKSTLLFVQGDRQALDALPDQFTRCPAEAALCLRPIGPVAAEQVIERQLARDNLLLPLITAAVSTGIVVLWFGSLRIAVLLMLPPGIGVVWYLALIAALGMPLDVFNTLVPTILLTLGLADMLHLRRAADTAEDGRRALRAVLPAITVTTGTTALAFASLALEGSVAMERLAICGGVGMVTLWLAVVIIGPICVPARGPRKGPTGPRRRMIAALHRFQRRMARQGALLRPAALGLAALGMGVALSVPADFTFEENLPAGAVADAVEDGIAAGLSMAPLFAIIPAADAAAEQRALSLLYGAGDGAATEDLSNARLSGGRIALPYPIALGASARDIRAEAAALRARLAPMGDITLLGYPLRVADTITRAIARLQLVLVVGVLAQALILTAMLRSGRAGMASLLPNILPLLAIQVAMALSVGWVNVSAAVAMIVASGIVVDDTAHLLWASRAGRGRLAIGRGLRKTMEPITLTTVTLIAGLSVLGLSGLPGLQTFGALMVVALCIAWIGDLILLPAFLRWRTGR</sequence>
<dbReference type="SUPFAM" id="SSF82866">
    <property type="entry name" value="Multidrug efflux transporter AcrB transmembrane domain"/>
    <property type="match status" value="2"/>
</dbReference>
<evidence type="ECO:0000313" key="4">
    <source>
        <dbReference type="Proteomes" id="UP000553766"/>
    </source>
</evidence>
<dbReference type="RefSeq" id="WP_184007679.1">
    <property type="nucleotide sequence ID" value="NZ_JACIJS010000001.1"/>
</dbReference>
<evidence type="ECO:0000313" key="3">
    <source>
        <dbReference type="EMBL" id="MBB5514266.1"/>
    </source>
</evidence>
<dbReference type="Gene3D" id="1.20.1640.10">
    <property type="entry name" value="Multidrug efflux transporter AcrB transmembrane domain"/>
    <property type="match status" value="2"/>
</dbReference>
<keyword evidence="1" id="KW-0472">Membrane</keyword>
<dbReference type="PANTHER" id="PTHR33406:SF12">
    <property type="entry name" value="BLR2997 PROTEIN"/>
    <property type="match status" value="1"/>
</dbReference>
<dbReference type="Proteomes" id="UP000553766">
    <property type="component" value="Unassembled WGS sequence"/>
</dbReference>
<feature type="transmembrane region" description="Helical" evidence="1">
    <location>
        <begin position="307"/>
        <end position="331"/>
    </location>
</feature>
<reference evidence="3 4" key="1">
    <citation type="submission" date="2020-08" db="EMBL/GenBank/DDBJ databases">
        <title>Genomic Encyclopedia of Type Strains, Phase IV (KMG-IV): sequencing the most valuable type-strain genomes for metagenomic binning, comparative biology and taxonomic classification.</title>
        <authorList>
            <person name="Goeker M."/>
        </authorList>
    </citation>
    <scope>NUCLEOTIDE SEQUENCE [LARGE SCALE GENOMIC DNA]</scope>
    <source>
        <strain evidence="3 4">DSM 103377</strain>
    </source>
</reference>
<dbReference type="PANTHER" id="PTHR33406">
    <property type="entry name" value="MEMBRANE PROTEIN MJ1562-RELATED"/>
    <property type="match status" value="1"/>
</dbReference>
<dbReference type="PROSITE" id="PS50156">
    <property type="entry name" value="SSD"/>
    <property type="match status" value="1"/>
</dbReference>
<feature type="transmembrane region" description="Helical" evidence="1">
    <location>
        <begin position="191"/>
        <end position="209"/>
    </location>
</feature>
<feature type="transmembrane region" description="Helical" evidence="1">
    <location>
        <begin position="604"/>
        <end position="623"/>
    </location>
</feature>
<feature type="transmembrane region" description="Helical" evidence="1">
    <location>
        <begin position="629"/>
        <end position="652"/>
    </location>
</feature>
<feature type="transmembrane region" description="Helical" evidence="1">
    <location>
        <begin position="274"/>
        <end position="295"/>
    </location>
</feature>
<dbReference type="InterPro" id="IPR050545">
    <property type="entry name" value="Mycobact_MmpL"/>
</dbReference>
<keyword evidence="4" id="KW-1185">Reference proteome</keyword>